<keyword evidence="5 11" id="KW-1003">Cell membrane</keyword>
<dbReference type="NCBIfam" id="TIGR00207">
    <property type="entry name" value="fliG"/>
    <property type="match status" value="1"/>
</dbReference>
<sequence length="334" mass="37161">MAETKERPTIERAAILLMMLSPAEASKVMKYLSPKQIQSLGQVMTNLQDVDKESMQKIVSDFIEKAESQTHLGIDNAIHVREVLANTIGEDKADSILDDALMQANNKGLESLKWMDPKSIFDFVQYEHPQIQAIVLSYLDPDQAAEVLMCFDEQSQLDLIMRISNQESIDTEAISDLNEIIIDQYANRRTIKPKILGGIKKAADIMNYVDTNVESEIFDAMKDKDNDLAIEIQELMFVFDNIKNIDDKGIQTLLREVSTDSLVVALKGADASIKDKVIKNMSKRAATLLLDDLDAKGPVKLSEVEKAQKEILAIAKKLGDAGEISLGGKGEEFV</sequence>
<dbReference type="GO" id="GO:0003774">
    <property type="term" value="F:cytoskeletal motor activity"/>
    <property type="evidence" value="ECO:0007669"/>
    <property type="project" value="InterPro"/>
</dbReference>
<dbReference type="InterPro" id="IPR011002">
    <property type="entry name" value="FliG_a-hlx"/>
</dbReference>
<evidence type="ECO:0000256" key="10">
    <source>
        <dbReference type="ARBA" id="ARBA00025598"/>
    </source>
</evidence>
<dbReference type="InterPro" id="IPR023087">
    <property type="entry name" value="Flg_Motor_Flig_C"/>
</dbReference>
<proteinExistence type="inferred from homology"/>
<comment type="subcellular location">
    <subcellularLocation>
        <location evidence="1 11">Bacterial flagellum basal body</location>
    </subcellularLocation>
    <subcellularLocation>
        <location evidence="2 11">Cell inner membrane</location>
        <topology evidence="2 11">Peripheral membrane protein</topology>
        <orientation evidence="2 11">Cytoplasmic side</orientation>
    </subcellularLocation>
</comment>
<evidence type="ECO:0000313" key="15">
    <source>
        <dbReference type="EMBL" id="KRG19809.1"/>
    </source>
</evidence>
<keyword evidence="15" id="KW-0282">Flagellum</keyword>
<dbReference type="InterPro" id="IPR028263">
    <property type="entry name" value="FliG_N"/>
</dbReference>
<evidence type="ECO:0000259" key="13">
    <source>
        <dbReference type="Pfam" id="PF14841"/>
    </source>
</evidence>
<evidence type="ECO:0000313" key="16">
    <source>
        <dbReference type="EMBL" id="MCS5708609.1"/>
    </source>
</evidence>
<evidence type="ECO:0000256" key="1">
    <source>
        <dbReference type="ARBA" id="ARBA00004117"/>
    </source>
</evidence>
<dbReference type="EMBL" id="LKHV02000001">
    <property type="protein sequence ID" value="MCS5708609.1"/>
    <property type="molecule type" value="Genomic_DNA"/>
</dbReference>
<feature type="domain" description="Flagellar motor switch protein FliG N-terminal" evidence="14">
    <location>
        <begin position="10"/>
        <end position="108"/>
    </location>
</feature>
<dbReference type="Pfam" id="PF01706">
    <property type="entry name" value="FliG_C"/>
    <property type="match status" value="1"/>
</dbReference>
<evidence type="ECO:0000256" key="2">
    <source>
        <dbReference type="ARBA" id="ARBA00004515"/>
    </source>
</evidence>
<dbReference type="GO" id="GO:0006935">
    <property type="term" value="P:chemotaxis"/>
    <property type="evidence" value="ECO:0007669"/>
    <property type="project" value="UniProtKB-KW"/>
</dbReference>
<dbReference type="RefSeq" id="WP_057622411.1">
    <property type="nucleotide sequence ID" value="NZ_LKHV02000001.1"/>
</dbReference>
<evidence type="ECO:0000256" key="7">
    <source>
        <dbReference type="ARBA" id="ARBA00022779"/>
    </source>
</evidence>
<dbReference type="PANTHER" id="PTHR30534:SF0">
    <property type="entry name" value="FLAGELLAR MOTOR SWITCH PROTEIN FLIG"/>
    <property type="match status" value="1"/>
</dbReference>
<keyword evidence="17" id="KW-1185">Reference proteome</keyword>
<keyword evidence="11" id="KW-0997">Cell inner membrane</keyword>
<dbReference type="GO" id="GO:0071973">
    <property type="term" value="P:bacterial-type flagellum-dependent cell motility"/>
    <property type="evidence" value="ECO:0007669"/>
    <property type="project" value="InterPro"/>
</dbReference>
<name>A0A0Q9YT95_9GAMM</name>
<evidence type="ECO:0000256" key="6">
    <source>
        <dbReference type="ARBA" id="ARBA00022500"/>
    </source>
</evidence>
<comment type="caution">
    <text evidence="15">The sequence shown here is derived from an EMBL/GenBank/DDBJ whole genome shotgun (WGS) entry which is preliminary data.</text>
</comment>
<evidence type="ECO:0000259" key="12">
    <source>
        <dbReference type="Pfam" id="PF01706"/>
    </source>
</evidence>
<dbReference type="Pfam" id="PF14841">
    <property type="entry name" value="FliG_M"/>
    <property type="match status" value="1"/>
</dbReference>
<dbReference type="STRING" id="437022.CC99x_00030"/>
<evidence type="ECO:0000256" key="4">
    <source>
        <dbReference type="ARBA" id="ARBA00021870"/>
    </source>
</evidence>
<dbReference type="Pfam" id="PF14842">
    <property type="entry name" value="FliG_N"/>
    <property type="match status" value="1"/>
</dbReference>
<feature type="domain" description="Flagellar motor switch protein FliG middle" evidence="13">
    <location>
        <begin position="117"/>
        <end position="186"/>
    </location>
</feature>
<evidence type="ECO:0000313" key="17">
    <source>
        <dbReference type="Proteomes" id="UP000051494"/>
    </source>
</evidence>
<dbReference type="GO" id="GO:0005886">
    <property type="term" value="C:plasma membrane"/>
    <property type="evidence" value="ECO:0007669"/>
    <property type="project" value="UniProtKB-SubCell"/>
</dbReference>
<evidence type="ECO:0000256" key="3">
    <source>
        <dbReference type="ARBA" id="ARBA00010299"/>
    </source>
</evidence>
<keyword evidence="6 11" id="KW-0145">Chemotaxis</keyword>
<reference evidence="15" key="1">
    <citation type="submission" date="2015-09" db="EMBL/GenBank/DDBJ databases">
        <title>Draft Genome Sequences of Two Novel Amoeba-resistant Intranuclear Bacteria, Candidatus Berkiella cookevillensis and Candidatus Berkiella aquae.</title>
        <authorList>
            <person name="Mehari Y.T."/>
            <person name="Arivett B.A."/>
            <person name="Farone A.L."/>
            <person name="Gunderson J.H."/>
            <person name="Farone M.B."/>
        </authorList>
    </citation>
    <scope>NUCLEOTIDE SEQUENCE [LARGE SCALE GENOMIC DNA]</scope>
    <source>
        <strain evidence="15">CC99</strain>
    </source>
</reference>
<evidence type="ECO:0000256" key="9">
    <source>
        <dbReference type="ARBA" id="ARBA00023143"/>
    </source>
</evidence>
<evidence type="ECO:0000256" key="5">
    <source>
        <dbReference type="ARBA" id="ARBA00022475"/>
    </source>
</evidence>
<dbReference type="InterPro" id="IPR032779">
    <property type="entry name" value="FliG_M"/>
</dbReference>
<reference evidence="16" key="2">
    <citation type="journal article" date="2016" name="Genome Announc.">
        <title>Draft Genome Sequences of Two Novel Amoeba-Resistant Intranuclear Bacteria, 'Candidatus Berkiella cookevillensis' and 'Candidatus Berkiella aquae'.</title>
        <authorList>
            <person name="Mehari Y.T."/>
            <person name="Arivett B.A."/>
            <person name="Farone A.L."/>
            <person name="Gunderson J.H."/>
            <person name="Farone M.B."/>
        </authorList>
    </citation>
    <scope>NUCLEOTIDE SEQUENCE</scope>
    <source>
        <strain evidence="16">CC99</strain>
    </source>
</reference>
<accession>A0A0Q9YT95</accession>
<organism evidence="15">
    <name type="scientific">Candidatus Berkiella cookevillensis</name>
    <dbReference type="NCBI Taxonomy" id="437022"/>
    <lineage>
        <taxon>Bacteria</taxon>
        <taxon>Pseudomonadati</taxon>
        <taxon>Pseudomonadota</taxon>
        <taxon>Gammaproteobacteria</taxon>
        <taxon>Candidatus Berkiellales</taxon>
        <taxon>Candidatus Berkiellaceae</taxon>
        <taxon>Candidatus Berkiella</taxon>
    </lineage>
</organism>
<dbReference type="Proteomes" id="UP000051494">
    <property type="component" value="Unassembled WGS sequence"/>
</dbReference>
<dbReference type="PRINTS" id="PR00954">
    <property type="entry name" value="FLGMOTORFLIG"/>
</dbReference>
<dbReference type="PATRIC" id="fig|1590042.3.peg.30"/>
<evidence type="ECO:0000259" key="14">
    <source>
        <dbReference type="Pfam" id="PF14842"/>
    </source>
</evidence>
<protein>
    <recommendedName>
        <fullName evidence="4 11">Flagellar motor switch protein FliG</fullName>
    </recommendedName>
</protein>
<dbReference type="Gene3D" id="1.10.220.30">
    <property type="match status" value="3"/>
</dbReference>
<dbReference type="AlphaFoldDB" id="A0A0Q9YT95"/>
<dbReference type="EMBL" id="LKHV01000001">
    <property type="protein sequence ID" value="KRG19809.1"/>
    <property type="molecule type" value="Genomic_DNA"/>
</dbReference>
<keyword evidence="8 11" id="KW-0472">Membrane</keyword>
<comment type="similarity">
    <text evidence="3 11">Belongs to the FliG family.</text>
</comment>
<keyword evidence="9 11" id="KW-0975">Bacterial flagellum</keyword>
<keyword evidence="15" id="KW-0966">Cell projection</keyword>
<dbReference type="OrthoDB" id="9780302at2"/>
<dbReference type="InterPro" id="IPR000090">
    <property type="entry name" value="Flg_Motor_Flig"/>
</dbReference>
<gene>
    <name evidence="15" type="primary">fliG</name>
    <name evidence="15" type="ORF">CC99x_00030</name>
    <name evidence="16" type="ORF">CC99x_006760</name>
</gene>
<comment type="function">
    <text evidence="10 11">FliG is one of three proteins (FliG, FliN, FliM) that forms the rotor-mounted switch complex (C ring), located at the base of the basal body. This complex interacts with the CheY and CheZ chemotaxis proteins, in addition to contacting components of the motor that determine the direction of flagellar rotation.</text>
</comment>
<keyword evidence="15" id="KW-0969">Cilium</keyword>
<dbReference type="FunFam" id="1.10.220.30:FF:000001">
    <property type="entry name" value="Flagellar motor switch protein FliG"/>
    <property type="match status" value="1"/>
</dbReference>
<dbReference type="SUPFAM" id="SSF48029">
    <property type="entry name" value="FliG"/>
    <property type="match status" value="2"/>
</dbReference>
<reference evidence="16" key="3">
    <citation type="submission" date="2021-06" db="EMBL/GenBank/DDBJ databases">
        <title>Genomic Description and Analysis of Intracellular Bacteria, Candidatus Berkiella cookevillensis and Candidatus Berkiella aquae.</title>
        <authorList>
            <person name="Kidane D.T."/>
            <person name="Mehari Y.T."/>
            <person name="Rice F.C."/>
            <person name="Arivett B.A."/>
            <person name="Farone A.L."/>
            <person name="Berk S.G."/>
            <person name="Farone M.B."/>
        </authorList>
    </citation>
    <scope>NUCLEOTIDE SEQUENCE</scope>
    <source>
        <strain evidence="16">CC99</strain>
    </source>
</reference>
<dbReference type="GO" id="GO:0009425">
    <property type="term" value="C:bacterial-type flagellum basal body"/>
    <property type="evidence" value="ECO:0007669"/>
    <property type="project" value="UniProtKB-SubCell"/>
</dbReference>
<dbReference type="PIRSF" id="PIRSF003161">
    <property type="entry name" value="FliG"/>
    <property type="match status" value="1"/>
</dbReference>
<feature type="domain" description="Flagellar motor switch protein FliG C-terminal" evidence="12">
    <location>
        <begin position="220"/>
        <end position="326"/>
    </location>
</feature>
<keyword evidence="7 11" id="KW-0283">Flagellar rotation</keyword>
<dbReference type="PANTHER" id="PTHR30534">
    <property type="entry name" value="FLAGELLAR MOTOR SWITCH PROTEIN FLIG"/>
    <property type="match status" value="1"/>
</dbReference>
<evidence type="ECO:0000256" key="11">
    <source>
        <dbReference type="PIRNR" id="PIRNR003161"/>
    </source>
</evidence>
<evidence type="ECO:0000256" key="8">
    <source>
        <dbReference type="ARBA" id="ARBA00023136"/>
    </source>
</evidence>